<comment type="caution">
    <text evidence="1">The sequence shown here is derived from an EMBL/GenBank/DDBJ whole genome shotgun (WGS) entry which is preliminary data.</text>
</comment>
<dbReference type="Proteomes" id="UP000567246">
    <property type="component" value="Unassembled WGS sequence"/>
</dbReference>
<sequence>MAGGEAAVAWILGALRRELGAANLGEEDLEIVVERDRVWGSLWTVTAQGRRFWFKRPHACLRREVQLRRVLSARAPGELLSTVAACAETGWQLTADQGPVLAQRAREDGPSHYVELARSLARVQKSLTAADVAELRNIGLPVFETGDAVARLDEQLGWFSGLPAGHPAQCTVAERERAIEGMSVVVERWAVDARMLEGVVPELSVDHNDLHGGNAFVTAEGVRLSDWGDTVLAHPFASLRALLVPVRNVFETEAMEQIRGAYLAEWGLGEDVGDVLDLAMMLAVPQRLSCWSALADADAWAEYAEYIAPLWREIGTPVAEVEVP</sequence>
<organism evidence="1 2">
    <name type="scientific">Micrococcus endophyticus</name>
    <dbReference type="NCBI Taxonomy" id="455343"/>
    <lineage>
        <taxon>Bacteria</taxon>
        <taxon>Bacillati</taxon>
        <taxon>Actinomycetota</taxon>
        <taxon>Actinomycetes</taxon>
        <taxon>Micrococcales</taxon>
        <taxon>Micrococcaceae</taxon>
        <taxon>Micrococcus</taxon>
    </lineage>
</organism>
<dbReference type="RefSeq" id="WP_184173371.1">
    <property type="nucleotide sequence ID" value="NZ_BAABAG010000006.1"/>
</dbReference>
<name>A0A4Y8ZMP5_9MICC</name>
<keyword evidence="2" id="KW-1185">Reference proteome</keyword>
<evidence type="ECO:0000313" key="2">
    <source>
        <dbReference type="Proteomes" id="UP000567246"/>
    </source>
</evidence>
<accession>A0A4Y8ZMP5</accession>
<dbReference type="EMBL" id="JACHMW010000001">
    <property type="protein sequence ID" value="MBB5849719.1"/>
    <property type="molecule type" value="Genomic_DNA"/>
</dbReference>
<proteinExistence type="predicted"/>
<dbReference type="InterPro" id="IPR011009">
    <property type="entry name" value="Kinase-like_dom_sf"/>
</dbReference>
<gene>
    <name evidence="1" type="ORF">HDA33_002283</name>
</gene>
<protein>
    <submittedName>
        <fullName evidence="1">Uncharacterized protein</fullName>
    </submittedName>
</protein>
<reference evidence="1 2" key="1">
    <citation type="submission" date="2020-08" db="EMBL/GenBank/DDBJ databases">
        <title>Sequencing the genomes of 1000 actinobacteria strains.</title>
        <authorList>
            <person name="Klenk H.-P."/>
        </authorList>
    </citation>
    <scope>NUCLEOTIDE SEQUENCE [LARGE SCALE GENOMIC DNA]</scope>
    <source>
        <strain evidence="1 2">DSM 17945</strain>
    </source>
</reference>
<dbReference type="AlphaFoldDB" id="A0A4Y8ZMP5"/>
<dbReference type="SUPFAM" id="SSF56112">
    <property type="entry name" value="Protein kinase-like (PK-like)"/>
    <property type="match status" value="1"/>
</dbReference>
<evidence type="ECO:0000313" key="1">
    <source>
        <dbReference type="EMBL" id="MBB5849719.1"/>
    </source>
</evidence>